<keyword evidence="1" id="KW-0784">Thiamine biosynthesis</keyword>
<feature type="domain" description="PurM-like N-terminal" evidence="2">
    <location>
        <begin position="31"/>
        <end position="141"/>
    </location>
</feature>
<dbReference type="Gene3D" id="3.30.1330.10">
    <property type="entry name" value="PurM-like, N-terminal domain"/>
    <property type="match status" value="1"/>
</dbReference>
<feature type="domain" description="PurM-like C-terminal" evidence="3">
    <location>
        <begin position="153"/>
        <end position="299"/>
    </location>
</feature>
<feature type="binding site" evidence="1">
    <location>
        <position position="56"/>
    </location>
    <ligand>
        <name>substrate</name>
    </ligand>
</feature>
<dbReference type="SUPFAM" id="SSF55326">
    <property type="entry name" value="PurM N-terminal domain-like"/>
    <property type="match status" value="1"/>
</dbReference>
<evidence type="ECO:0000259" key="3">
    <source>
        <dbReference type="Pfam" id="PF02769"/>
    </source>
</evidence>
<feature type="binding site" evidence="1">
    <location>
        <position position="49"/>
    </location>
    <ligand>
        <name>Mg(2+)</name>
        <dbReference type="ChEBI" id="CHEBI:18420"/>
        <label>2</label>
    </ligand>
</feature>
<dbReference type="CDD" id="cd02194">
    <property type="entry name" value="ThiL"/>
    <property type="match status" value="1"/>
</dbReference>
<dbReference type="PANTHER" id="PTHR30270">
    <property type="entry name" value="THIAMINE-MONOPHOSPHATE KINASE"/>
    <property type="match status" value="1"/>
</dbReference>
<feature type="binding site" evidence="1">
    <location>
        <begin position="124"/>
        <end position="125"/>
    </location>
    <ligand>
        <name>ATP</name>
        <dbReference type="ChEBI" id="CHEBI:30616"/>
    </ligand>
</feature>
<dbReference type="NCBIfam" id="TIGR01379">
    <property type="entry name" value="thiL"/>
    <property type="match status" value="1"/>
</dbReference>
<comment type="caution">
    <text evidence="1">Lacks conserved residue(s) required for the propagation of feature annotation.</text>
</comment>
<feature type="binding site" evidence="1">
    <location>
        <position position="77"/>
    </location>
    <ligand>
        <name>Mg(2+)</name>
        <dbReference type="ChEBI" id="CHEBI:18420"/>
        <label>3</label>
    </ligand>
</feature>
<evidence type="ECO:0000313" key="4">
    <source>
        <dbReference type="EMBL" id="RZN64461.1"/>
    </source>
</evidence>
<protein>
    <recommendedName>
        <fullName evidence="1">Thiamine-monophosphate kinase</fullName>
        <shortName evidence="1">TMP kinase</shortName>
        <shortName evidence="1">Thiamine-phosphate kinase</shortName>
        <ecNumber evidence="1">2.7.4.16</ecNumber>
    </recommendedName>
</protein>
<feature type="binding site" evidence="1">
    <location>
        <position position="215"/>
    </location>
    <ligand>
        <name>ATP</name>
        <dbReference type="ChEBI" id="CHEBI:30616"/>
    </ligand>
</feature>
<comment type="similarity">
    <text evidence="1">Belongs to the thiamine-monophosphate kinase family.</text>
</comment>
<keyword evidence="1" id="KW-0479">Metal-binding</keyword>
<feature type="binding site" evidence="1">
    <location>
        <position position="314"/>
    </location>
    <ligand>
        <name>substrate</name>
    </ligand>
</feature>
<name>A0A520KRN9_METT2</name>
<dbReference type="Gene3D" id="3.90.650.10">
    <property type="entry name" value="PurM-like C-terminal domain"/>
    <property type="match status" value="1"/>
</dbReference>
<dbReference type="UniPathway" id="UPA00060">
    <property type="reaction ID" value="UER00142"/>
</dbReference>
<organism evidence="4 5">
    <name type="scientific">Methanoliparum thermophilum</name>
    <dbReference type="NCBI Taxonomy" id="2491083"/>
    <lineage>
        <taxon>Archaea</taxon>
        <taxon>Methanobacteriati</taxon>
        <taxon>Methanobacteriota</taxon>
        <taxon>Candidatus Methanoliparia</taxon>
        <taxon>Candidatus Methanoliparales</taxon>
        <taxon>Candidatus Methanoliparaceae</taxon>
        <taxon>Candidatus Methanoliparum</taxon>
    </lineage>
</organism>
<dbReference type="InterPro" id="IPR010918">
    <property type="entry name" value="PurM-like_C_dom"/>
</dbReference>
<feature type="binding site" evidence="1">
    <location>
        <position position="47"/>
    </location>
    <ligand>
        <name>Mg(2+)</name>
        <dbReference type="ChEBI" id="CHEBI:18420"/>
        <label>4</label>
    </ligand>
</feature>
<gene>
    <name evidence="1 4" type="primary">thiL</name>
    <name evidence="4" type="ORF">EF806_03710</name>
</gene>
<dbReference type="PIRSF" id="PIRSF005303">
    <property type="entry name" value="Thiam_monoph_kin"/>
    <property type="match status" value="1"/>
</dbReference>
<dbReference type="GO" id="GO:0009228">
    <property type="term" value="P:thiamine biosynthetic process"/>
    <property type="evidence" value="ECO:0007669"/>
    <property type="project" value="UniProtKB-KW"/>
</dbReference>
<dbReference type="Pfam" id="PF00586">
    <property type="entry name" value="AIRS"/>
    <property type="match status" value="1"/>
</dbReference>
<comment type="catalytic activity">
    <reaction evidence="1">
        <text>thiamine phosphate + ATP = thiamine diphosphate + ADP</text>
        <dbReference type="Rhea" id="RHEA:15913"/>
        <dbReference type="ChEBI" id="CHEBI:30616"/>
        <dbReference type="ChEBI" id="CHEBI:37575"/>
        <dbReference type="ChEBI" id="CHEBI:58937"/>
        <dbReference type="ChEBI" id="CHEBI:456216"/>
        <dbReference type="EC" id="2.7.4.16"/>
    </reaction>
</comment>
<accession>A0A520KRN9</accession>
<dbReference type="InterPro" id="IPR016188">
    <property type="entry name" value="PurM-like_N"/>
</dbReference>
<comment type="miscellaneous">
    <text evidence="1">Reaction mechanism of ThiL seems to utilize a direct, inline transfer of the gamma-phosphate of ATP to TMP rather than a phosphorylated enzyme intermediate.</text>
</comment>
<dbReference type="Proteomes" id="UP000317158">
    <property type="component" value="Unassembled WGS sequence"/>
</dbReference>
<dbReference type="InterPro" id="IPR036921">
    <property type="entry name" value="PurM-like_N_sf"/>
</dbReference>
<dbReference type="EMBL" id="RXIF01000006">
    <property type="protein sequence ID" value="RZN64461.1"/>
    <property type="molecule type" value="Genomic_DNA"/>
</dbReference>
<dbReference type="GO" id="GO:0005524">
    <property type="term" value="F:ATP binding"/>
    <property type="evidence" value="ECO:0007669"/>
    <property type="project" value="UniProtKB-UniRule"/>
</dbReference>
<dbReference type="Pfam" id="PF02769">
    <property type="entry name" value="AIRS_C"/>
    <property type="match status" value="1"/>
</dbReference>
<feature type="binding site" evidence="1">
    <location>
        <position position="125"/>
    </location>
    <ligand>
        <name>Mg(2+)</name>
        <dbReference type="ChEBI" id="CHEBI:18420"/>
        <label>1</label>
    </ligand>
</feature>
<feature type="binding site" evidence="1">
    <location>
        <position position="77"/>
    </location>
    <ligand>
        <name>Mg(2+)</name>
        <dbReference type="ChEBI" id="CHEBI:18420"/>
        <label>4</label>
    </ligand>
</feature>
<comment type="pathway">
    <text evidence="1">Cofactor biosynthesis; thiamine diphosphate biosynthesis; thiamine diphosphate from thiamine phosphate: step 1/1.</text>
</comment>
<dbReference type="HAMAP" id="MF_02128">
    <property type="entry name" value="TMP_kinase"/>
    <property type="match status" value="1"/>
</dbReference>
<keyword evidence="1 4" id="KW-0808">Transferase</keyword>
<feature type="binding site" evidence="1">
    <location>
        <position position="213"/>
    </location>
    <ligand>
        <name>Mg(2+)</name>
        <dbReference type="ChEBI" id="CHEBI:18420"/>
        <label>3</label>
    </ligand>
</feature>
<dbReference type="InterPro" id="IPR006283">
    <property type="entry name" value="ThiL-like"/>
</dbReference>
<dbReference type="GO" id="GO:0009229">
    <property type="term" value="P:thiamine diphosphate biosynthetic process"/>
    <property type="evidence" value="ECO:0007669"/>
    <property type="project" value="UniProtKB-UniRule"/>
</dbReference>
<sequence length="320" mass="34755">MKITDIGERGLIDKIADKVCYKNRRVIQGIGDDAAVLSLGKKFLVATTDMLHKKADFPTILTPEDIGWMSVAVNLSDLAAMGAEPLCILMALGLEEDTSFDFFEGIVTGIFECCKKYSLDLVGGDIDKHFELTIVGTALGEAEKVVLQNGASEGDMLCIIGTLGGAAASINLINESAVVVDRLKDLMRAKISVKNPFVREGIILADFATSCIDTSDGFARSIHNIARKSNVGFLIDYDKIPIDPDLASYIDLDVLLYGGGDYGLLFTIKEEDLSEIKKIKELSGKIHVIGTATEEKEIILKNKGKKVTVEDKGYDHMVKT</sequence>
<evidence type="ECO:0000313" key="5">
    <source>
        <dbReference type="Proteomes" id="UP000317158"/>
    </source>
</evidence>
<comment type="caution">
    <text evidence="4">The sequence shown here is derived from an EMBL/GenBank/DDBJ whole genome shotgun (WGS) entry which is preliminary data.</text>
</comment>
<reference evidence="4 5" key="1">
    <citation type="journal article" date="2019" name="Nat. Microbiol.">
        <title>Wide diversity of methane and short-chain alkane metabolisms in uncultured archaea.</title>
        <authorList>
            <person name="Borrel G."/>
            <person name="Adam P.S."/>
            <person name="McKay L.J."/>
            <person name="Chen L.X."/>
            <person name="Sierra-Garcia I.N."/>
            <person name="Sieber C.M."/>
            <person name="Letourneur Q."/>
            <person name="Ghozlane A."/>
            <person name="Andersen G.L."/>
            <person name="Li W.J."/>
            <person name="Hallam S.J."/>
            <person name="Muyzer G."/>
            <person name="de Oliveira V.M."/>
            <person name="Inskeep W.P."/>
            <person name="Banfield J.F."/>
            <person name="Gribaldo S."/>
        </authorList>
    </citation>
    <scope>NUCLEOTIDE SEQUENCE [LARGE SCALE GENOMIC DNA]</scope>
    <source>
        <strain evidence="4">NM1a</strain>
    </source>
</reference>
<feature type="binding site" evidence="1">
    <location>
        <position position="49"/>
    </location>
    <ligand>
        <name>Mg(2+)</name>
        <dbReference type="ChEBI" id="CHEBI:18420"/>
        <label>1</label>
    </ligand>
</feature>
<dbReference type="EC" id="2.7.4.16" evidence="1"/>
<keyword evidence="1" id="KW-0067">ATP-binding</keyword>
<evidence type="ECO:0000259" key="2">
    <source>
        <dbReference type="Pfam" id="PF00586"/>
    </source>
</evidence>
<keyword evidence="1" id="KW-0460">Magnesium</keyword>
<comment type="function">
    <text evidence="1">Catalyzes the ATP-dependent phosphorylation of thiamine-monophosphate (TMP) to form thiamine-pyrophosphate (TPP), the active form of vitamin B1.</text>
</comment>
<dbReference type="GO" id="GO:0009030">
    <property type="term" value="F:thiamine-phosphate kinase activity"/>
    <property type="evidence" value="ECO:0007669"/>
    <property type="project" value="UniProtKB-UniRule"/>
</dbReference>
<keyword evidence="1 4" id="KW-0418">Kinase</keyword>
<feature type="binding site" evidence="1">
    <location>
        <position position="48"/>
    </location>
    <ligand>
        <name>Mg(2+)</name>
        <dbReference type="ChEBI" id="CHEBI:18420"/>
        <label>1</label>
    </ligand>
</feature>
<feature type="binding site" evidence="1">
    <location>
        <position position="33"/>
    </location>
    <ligand>
        <name>Mg(2+)</name>
        <dbReference type="ChEBI" id="CHEBI:18420"/>
        <label>4</label>
    </ligand>
</feature>
<feature type="binding site" evidence="1">
    <location>
        <position position="77"/>
    </location>
    <ligand>
        <name>Mg(2+)</name>
        <dbReference type="ChEBI" id="CHEBI:18420"/>
        <label>2</label>
    </ligand>
</feature>
<keyword evidence="1" id="KW-0547">Nucleotide-binding</keyword>
<feature type="binding site" evidence="1">
    <location>
        <position position="216"/>
    </location>
    <ligand>
        <name>Mg(2+)</name>
        <dbReference type="ChEBI" id="CHEBI:18420"/>
        <label>5</label>
    </ligand>
</feature>
<feature type="binding site" evidence="1">
    <location>
        <position position="33"/>
    </location>
    <ligand>
        <name>Mg(2+)</name>
        <dbReference type="ChEBI" id="CHEBI:18420"/>
        <label>3</label>
    </ligand>
</feature>
<dbReference type="InterPro" id="IPR036676">
    <property type="entry name" value="PurM-like_C_sf"/>
</dbReference>
<dbReference type="AlphaFoldDB" id="A0A520KRN9"/>
<dbReference type="SUPFAM" id="SSF56042">
    <property type="entry name" value="PurM C-terminal domain-like"/>
    <property type="match status" value="1"/>
</dbReference>
<proteinExistence type="inferred from homology"/>
<dbReference type="GO" id="GO:0000287">
    <property type="term" value="F:magnesium ion binding"/>
    <property type="evidence" value="ECO:0007669"/>
    <property type="project" value="UniProtKB-UniRule"/>
</dbReference>
<evidence type="ECO:0000256" key="1">
    <source>
        <dbReference type="HAMAP-Rule" id="MF_02128"/>
    </source>
</evidence>
<dbReference type="PANTHER" id="PTHR30270:SF3">
    <property type="entry name" value="THIAMINE-MONOPHOSPHATE KINASE"/>
    <property type="match status" value="1"/>
</dbReference>